<dbReference type="InterPro" id="IPR037914">
    <property type="entry name" value="SpoVT-AbrB_sf"/>
</dbReference>
<gene>
    <name evidence="2" type="ORF">J07HQW1_03444</name>
</gene>
<dbReference type="Proteomes" id="UP000030649">
    <property type="component" value="Unassembled WGS sequence"/>
</dbReference>
<dbReference type="Gene3D" id="2.10.260.10">
    <property type="match status" value="1"/>
</dbReference>
<dbReference type="InterPro" id="IPR007159">
    <property type="entry name" value="SpoVT-AbrB_dom"/>
</dbReference>
<feature type="domain" description="SpoVT-AbrB" evidence="1">
    <location>
        <begin position="30"/>
        <end position="59"/>
    </location>
</feature>
<dbReference type="HOGENOM" id="CLU_2875024_0_0_2"/>
<dbReference type="Pfam" id="PF04014">
    <property type="entry name" value="MazE_antitoxin"/>
    <property type="match status" value="1"/>
</dbReference>
<sequence length="63" mass="7160">MLMRPQGEADSSMMIDTVLYSMSQMECYPTVRQRGVVTIPEEVRDGLHLEEGDQLKLTAETLE</sequence>
<protein>
    <submittedName>
        <fullName evidence="2">Looped-hinge helix DNA binding domain, AbrB family</fullName>
    </submittedName>
</protein>
<reference evidence="2 3" key="1">
    <citation type="journal article" date="2013" name="PLoS ONE">
        <title>Assembly-driven community genomics of a hypersaline microbial ecosystem.</title>
        <authorList>
            <person name="Podell S."/>
            <person name="Ugalde J.A."/>
            <person name="Narasingarao P."/>
            <person name="Banfield J.F."/>
            <person name="Heidelberg K.B."/>
            <person name="Allen E.E."/>
        </authorList>
    </citation>
    <scope>NUCLEOTIDE SEQUENCE [LARGE SCALE GENOMIC DNA]</scope>
    <source>
        <strain evidence="3">J07HQW1</strain>
    </source>
</reference>
<name>U1NA02_9EURY</name>
<dbReference type="GO" id="GO:0003677">
    <property type="term" value="F:DNA binding"/>
    <property type="evidence" value="ECO:0007669"/>
    <property type="project" value="InterPro"/>
</dbReference>
<dbReference type="SUPFAM" id="SSF89447">
    <property type="entry name" value="AbrB/MazE/MraZ-like"/>
    <property type="match status" value="1"/>
</dbReference>
<dbReference type="NCBIfam" id="TIGR01439">
    <property type="entry name" value="lp_hng_hel_AbrB"/>
    <property type="match status" value="1"/>
</dbReference>
<evidence type="ECO:0000259" key="1">
    <source>
        <dbReference type="Pfam" id="PF04014"/>
    </source>
</evidence>
<accession>U1NA02</accession>
<proteinExistence type="predicted"/>
<dbReference type="EMBL" id="KE356560">
    <property type="protein sequence ID" value="ERG93383.1"/>
    <property type="molecule type" value="Genomic_DNA"/>
</dbReference>
<dbReference type="AlphaFoldDB" id="U1NA02"/>
<organism evidence="2 3">
    <name type="scientific">Haloquadratum walsbyi J07HQW1</name>
    <dbReference type="NCBI Taxonomy" id="1238424"/>
    <lineage>
        <taxon>Archaea</taxon>
        <taxon>Methanobacteriati</taxon>
        <taxon>Methanobacteriota</taxon>
        <taxon>Stenosarchaea group</taxon>
        <taxon>Halobacteria</taxon>
        <taxon>Halobacteriales</taxon>
        <taxon>Haloferacaceae</taxon>
        <taxon>Haloquadratum</taxon>
    </lineage>
</organism>
<evidence type="ECO:0000313" key="2">
    <source>
        <dbReference type="EMBL" id="ERG93383.1"/>
    </source>
</evidence>
<evidence type="ECO:0000313" key="3">
    <source>
        <dbReference type="Proteomes" id="UP000030649"/>
    </source>
</evidence>